<dbReference type="InterPro" id="IPR000504">
    <property type="entry name" value="RRM_dom"/>
</dbReference>
<keyword evidence="1 2" id="KW-0694">RNA-binding</keyword>
<dbReference type="SUPFAM" id="SSF54928">
    <property type="entry name" value="RNA-binding domain, RBD"/>
    <property type="match status" value="1"/>
</dbReference>
<dbReference type="WBParaSite" id="Pan_g1055.t1">
    <property type="protein sequence ID" value="Pan_g1055.t1"/>
    <property type="gene ID" value="Pan_g1055"/>
</dbReference>
<dbReference type="Pfam" id="PF00076">
    <property type="entry name" value="RRM_1"/>
    <property type="match status" value="1"/>
</dbReference>
<dbReference type="PANTHER" id="PTHR23236">
    <property type="entry name" value="EUKARYOTIC TRANSLATION INITIATION FACTOR 4B/4H"/>
    <property type="match status" value="1"/>
</dbReference>
<name>A0A7E4UMJ4_PANRE</name>
<sequence length="221" mass="25679">MEFMNIFDIYMVTDAELDYDDDIEDFPKTVVEDVKKPDEPQKETVLAENKDQSKYAKTDAPISRQQFVELWQTKLMSNDALYQSDDDIVDKMEGSDKENDEFFRETEKKQRNARSVYVANVSYSATKCSLNNFFSKCGPVEQVTILKNRSTGQPIGAAYIEFTDSKYVQNALDMDGTLFYHRQLKVDKIHAKPRVNVPNKPYYGNQNSGYRGNYKRRFAPY</sequence>
<dbReference type="InterPro" id="IPR012677">
    <property type="entry name" value="Nucleotide-bd_a/b_plait_sf"/>
</dbReference>
<dbReference type="Gene3D" id="3.30.70.330">
    <property type="match status" value="1"/>
</dbReference>
<dbReference type="PROSITE" id="PS50102">
    <property type="entry name" value="RRM"/>
    <property type="match status" value="1"/>
</dbReference>
<dbReference type="PANTHER" id="PTHR23236:SF12">
    <property type="entry name" value="EUKARYOTIC INITIATION FACTOR 4B-RELATED"/>
    <property type="match status" value="1"/>
</dbReference>
<reference evidence="5" key="2">
    <citation type="submission" date="2020-10" db="UniProtKB">
        <authorList>
            <consortium name="WormBaseParasite"/>
        </authorList>
    </citation>
    <scope>IDENTIFICATION</scope>
</reference>
<dbReference type="GO" id="GO:0008143">
    <property type="term" value="F:poly(A) binding"/>
    <property type="evidence" value="ECO:0007669"/>
    <property type="project" value="TreeGrafter"/>
</dbReference>
<evidence type="ECO:0000313" key="4">
    <source>
        <dbReference type="Proteomes" id="UP000492821"/>
    </source>
</evidence>
<dbReference type="InterPro" id="IPR035979">
    <property type="entry name" value="RBD_domain_sf"/>
</dbReference>
<proteinExistence type="predicted"/>
<accession>A0A7E4UMJ4</accession>
<evidence type="ECO:0000256" key="1">
    <source>
        <dbReference type="ARBA" id="ARBA00022884"/>
    </source>
</evidence>
<protein>
    <submittedName>
        <fullName evidence="5">RRM domain-containing protein</fullName>
    </submittedName>
</protein>
<dbReference type="AlphaFoldDB" id="A0A7E4UMJ4"/>
<reference evidence="4" key="1">
    <citation type="journal article" date="2013" name="Genetics">
        <title>The draft genome and transcriptome of Panagrellus redivivus are shaped by the harsh demands of a free-living lifestyle.</title>
        <authorList>
            <person name="Srinivasan J."/>
            <person name="Dillman A.R."/>
            <person name="Macchietto M.G."/>
            <person name="Heikkinen L."/>
            <person name="Lakso M."/>
            <person name="Fracchia K.M."/>
            <person name="Antoshechkin I."/>
            <person name="Mortazavi A."/>
            <person name="Wong G."/>
            <person name="Sternberg P.W."/>
        </authorList>
    </citation>
    <scope>NUCLEOTIDE SEQUENCE [LARGE SCALE GENOMIC DNA]</scope>
    <source>
        <strain evidence="4">MT8872</strain>
    </source>
</reference>
<evidence type="ECO:0000313" key="5">
    <source>
        <dbReference type="WBParaSite" id="Pan_g1055.t1"/>
    </source>
</evidence>
<evidence type="ECO:0000259" key="3">
    <source>
        <dbReference type="PROSITE" id="PS50102"/>
    </source>
</evidence>
<evidence type="ECO:0000256" key="2">
    <source>
        <dbReference type="PROSITE-ProRule" id="PRU00176"/>
    </source>
</evidence>
<dbReference type="SMART" id="SM00360">
    <property type="entry name" value="RRM"/>
    <property type="match status" value="1"/>
</dbReference>
<organism evidence="4 5">
    <name type="scientific">Panagrellus redivivus</name>
    <name type="common">Microworm</name>
    <dbReference type="NCBI Taxonomy" id="6233"/>
    <lineage>
        <taxon>Eukaryota</taxon>
        <taxon>Metazoa</taxon>
        <taxon>Ecdysozoa</taxon>
        <taxon>Nematoda</taxon>
        <taxon>Chromadorea</taxon>
        <taxon>Rhabditida</taxon>
        <taxon>Tylenchina</taxon>
        <taxon>Panagrolaimomorpha</taxon>
        <taxon>Panagrolaimoidea</taxon>
        <taxon>Panagrolaimidae</taxon>
        <taxon>Panagrellus</taxon>
    </lineage>
</organism>
<keyword evidence="4" id="KW-1185">Reference proteome</keyword>
<dbReference type="Proteomes" id="UP000492821">
    <property type="component" value="Unassembled WGS sequence"/>
</dbReference>
<feature type="domain" description="RRM" evidence="3">
    <location>
        <begin position="114"/>
        <end position="191"/>
    </location>
</feature>